<comment type="pathway">
    <text evidence="5">Metabolic intermediate biosynthesis; prephenate biosynthesis; prephenate from chorismate: step 1/1.</text>
</comment>
<dbReference type="SUPFAM" id="SSF55021">
    <property type="entry name" value="ACT-like"/>
    <property type="match status" value="1"/>
</dbReference>
<comment type="catalytic activity">
    <reaction evidence="1">
        <text>chorismate = prephenate</text>
        <dbReference type="Rhea" id="RHEA:13897"/>
        <dbReference type="ChEBI" id="CHEBI:29748"/>
        <dbReference type="ChEBI" id="CHEBI:29934"/>
        <dbReference type="EC" id="5.4.99.5"/>
    </reaction>
</comment>
<evidence type="ECO:0000256" key="13">
    <source>
        <dbReference type="ARBA" id="ARBA00023235"/>
    </source>
</evidence>
<feature type="binding site" evidence="19">
    <location>
        <position position="80"/>
    </location>
    <ligand>
        <name>substrate</name>
    </ligand>
</feature>
<dbReference type="Pfam" id="PF00800">
    <property type="entry name" value="PDT"/>
    <property type="match status" value="1"/>
</dbReference>
<evidence type="ECO:0000256" key="7">
    <source>
        <dbReference type="ARBA" id="ARBA00014401"/>
    </source>
</evidence>
<reference evidence="24 25" key="1">
    <citation type="submission" date="2016-11" db="EMBL/GenBank/DDBJ databases">
        <title>Description of two novel members of the family Erysipelotrichaceae: Ileibacterium lipovorans gen. nov., sp. nov. and Dubosiella newyorkensis, gen. nov., sp. nov.</title>
        <authorList>
            <person name="Cox L.M."/>
            <person name="Sohn J."/>
            <person name="Tyrrell K.L."/>
            <person name="Citron D.M."/>
            <person name="Lawson P.A."/>
            <person name="Patel N.B."/>
            <person name="Iizumi T."/>
            <person name="Perez-Perez G.I."/>
            <person name="Goldstein E.J."/>
            <person name="Blaser M.J."/>
        </authorList>
    </citation>
    <scope>NUCLEOTIDE SEQUENCE [LARGE SCALE GENOMIC DNA]</scope>
    <source>
        <strain evidence="24 25">NYU-BL-A4</strain>
    </source>
</reference>
<dbReference type="EC" id="4.2.1.51" evidence="6"/>
<dbReference type="PANTHER" id="PTHR21022:SF19">
    <property type="entry name" value="PREPHENATE DEHYDRATASE-RELATED"/>
    <property type="match status" value="1"/>
</dbReference>
<dbReference type="GeneID" id="78274811"/>
<dbReference type="PROSITE" id="PS51671">
    <property type="entry name" value="ACT"/>
    <property type="match status" value="1"/>
</dbReference>
<evidence type="ECO:0000259" key="22">
    <source>
        <dbReference type="PROSITE" id="PS51171"/>
    </source>
</evidence>
<comment type="pathway">
    <text evidence="4">Amino-acid biosynthesis; L-phenylalanine biosynthesis; phenylpyruvate from prephenate: step 1/1.</text>
</comment>
<keyword evidence="12" id="KW-0584">Phenylalanine biosynthesis</keyword>
<evidence type="ECO:0000256" key="4">
    <source>
        <dbReference type="ARBA" id="ARBA00004741"/>
    </source>
</evidence>
<keyword evidence="25" id="KW-1185">Reference proteome</keyword>
<feature type="site" description="Essential for prephenate dehydratase activity" evidence="20">
    <location>
        <position position="260"/>
    </location>
</feature>
<dbReference type="InterPro" id="IPR036263">
    <property type="entry name" value="Chorismate_II_sf"/>
</dbReference>
<dbReference type="OrthoDB" id="9802281at2"/>
<dbReference type="InterPro" id="IPR001086">
    <property type="entry name" value="Preph_deHydtase"/>
</dbReference>
<evidence type="ECO:0000256" key="18">
    <source>
        <dbReference type="ARBA" id="ARBA00047848"/>
    </source>
</evidence>
<dbReference type="InterPro" id="IPR002701">
    <property type="entry name" value="CM_II_prokaryot"/>
</dbReference>
<evidence type="ECO:0000256" key="11">
    <source>
        <dbReference type="ARBA" id="ARBA00023141"/>
    </source>
</evidence>
<dbReference type="SUPFAM" id="SSF48600">
    <property type="entry name" value="Chorismate mutase II"/>
    <property type="match status" value="1"/>
</dbReference>
<feature type="domain" description="Chorismate mutase" evidence="21">
    <location>
        <begin position="1"/>
        <end position="88"/>
    </location>
</feature>
<feature type="binding site" evidence="19">
    <location>
        <position position="49"/>
    </location>
    <ligand>
        <name>substrate</name>
    </ligand>
</feature>
<evidence type="ECO:0000256" key="8">
    <source>
        <dbReference type="ARBA" id="ARBA00021872"/>
    </source>
</evidence>
<gene>
    <name evidence="24" type="ORF">BO225_02465</name>
</gene>
<dbReference type="GO" id="GO:0004664">
    <property type="term" value="F:prephenate dehydratase activity"/>
    <property type="evidence" value="ECO:0007669"/>
    <property type="project" value="UniProtKB-EC"/>
</dbReference>
<evidence type="ECO:0000256" key="9">
    <source>
        <dbReference type="ARBA" id="ARBA00022490"/>
    </source>
</evidence>
<dbReference type="STRING" id="1862672.BO225_02465"/>
<dbReference type="PROSITE" id="PS51171">
    <property type="entry name" value="PREPHENATE_DEHYDR_3"/>
    <property type="match status" value="1"/>
</dbReference>
<protein>
    <recommendedName>
        <fullName evidence="7">Bifunctional chorismate mutase/prephenate dehydratase</fullName>
        <ecNumber evidence="6">4.2.1.51</ecNumber>
    </recommendedName>
    <alternativeName>
        <fullName evidence="17">Chorismate mutase-prephenate dehydratase</fullName>
    </alternativeName>
    <alternativeName>
        <fullName evidence="8">Prephenate dehydratase</fullName>
    </alternativeName>
    <alternativeName>
        <fullName evidence="16">p-protein</fullName>
    </alternativeName>
</protein>
<dbReference type="Proteomes" id="UP000186705">
    <property type="component" value="Unassembled WGS sequence"/>
</dbReference>
<dbReference type="EMBL" id="MPKA01000044">
    <property type="protein sequence ID" value="OLU47724.1"/>
    <property type="molecule type" value="Genomic_DNA"/>
</dbReference>
<dbReference type="AlphaFoldDB" id="A0A1U7NQ10"/>
<dbReference type="Gene3D" id="3.40.190.10">
    <property type="entry name" value="Periplasmic binding protein-like II"/>
    <property type="match status" value="2"/>
</dbReference>
<feature type="binding site" evidence="19">
    <location>
        <position position="25"/>
    </location>
    <ligand>
        <name>substrate</name>
    </ligand>
</feature>
<evidence type="ECO:0000256" key="1">
    <source>
        <dbReference type="ARBA" id="ARBA00000824"/>
    </source>
</evidence>
<dbReference type="Gene3D" id="1.20.59.10">
    <property type="entry name" value="Chorismate mutase"/>
    <property type="match status" value="1"/>
</dbReference>
<evidence type="ECO:0000313" key="24">
    <source>
        <dbReference type="EMBL" id="OLU47724.1"/>
    </source>
</evidence>
<feature type="binding site" evidence="19">
    <location>
        <position position="45"/>
    </location>
    <ligand>
        <name>substrate</name>
    </ligand>
</feature>
<evidence type="ECO:0000256" key="15">
    <source>
        <dbReference type="ARBA" id="ARBA00023268"/>
    </source>
</evidence>
<dbReference type="Pfam" id="PF01817">
    <property type="entry name" value="CM_2"/>
    <property type="match status" value="1"/>
</dbReference>
<keyword evidence="13" id="KW-0413">Isomerase</keyword>
<evidence type="ECO:0000256" key="6">
    <source>
        <dbReference type="ARBA" id="ARBA00013147"/>
    </source>
</evidence>
<dbReference type="SMART" id="SM00830">
    <property type="entry name" value="CM_2"/>
    <property type="match status" value="1"/>
</dbReference>
<comment type="subcellular location">
    <subcellularLocation>
        <location evidence="3">Cytoplasm</location>
    </subcellularLocation>
</comment>
<dbReference type="InterPro" id="IPR036979">
    <property type="entry name" value="CM_dom_sf"/>
</dbReference>
<keyword evidence="15" id="KW-0511">Multifunctional enzyme</keyword>
<feature type="binding site" evidence="19">
    <location>
        <position position="84"/>
    </location>
    <ligand>
        <name>substrate</name>
    </ligand>
</feature>
<evidence type="ECO:0000259" key="23">
    <source>
        <dbReference type="PROSITE" id="PS51671"/>
    </source>
</evidence>
<dbReference type="UniPathway" id="UPA00121">
    <property type="reaction ID" value="UER00345"/>
</dbReference>
<keyword evidence="10" id="KW-0028">Amino-acid biosynthesis</keyword>
<evidence type="ECO:0000256" key="17">
    <source>
        <dbReference type="ARBA" id="ARBA00031520"/>
    </source>
</evidence>
<feature type="domain" description="Prephenate dehydratase" evidence="22">
    <location>
        <begin position="92"/>
        <end position="267"/>
    </location>
</feature>
<dbReference type="GO" id="GO:0004106">
    <property type="term" value="F:chorismate mutase activity"/>
    <property type="evidence" value="ECO:0007669"/>
    <property type="project" value="UniProtKB-EC"/>
</dbReference>
<comment type="caution">
    <text evidence="24">The sequence shown here is derived from an EMBL/GenBank/DDBJ whole genome shotgun (WGS) entry which is preliminary data.</text>
</comment>
<proteinExistence type="predicted"/>
<dbReference type="GO" id="GO:0005737">
    <property type="term" value="C:cytoplasm"/>
    <property type="evidence" value="ECO:0007669"/>
    <property type="project" value="UniProtKB-SubCell"/>
</dbReference>
<comment type="catalytic activity">
    <reaction evidence="18">
        <text>prephenate + H(+) = 3-phenylpyruvate + CO2 + H2O</text>
        <dbReference type="Rhea" id="RHEA:21648"/>
        <dbReference type="ChEBI" id="CHEBI:15377"/>
        <dbReference type="ChEBI" id="CHEBI:15378"/>
        <dbReference type="ChEBI" id="CHEBI:16526"/>
        <dbReference type="ChEBI" id="CHEBI:18005"/>
        <dbReference type="ChEBI" id="CHEBI:29934"/>
        <dbReference type="EC" id="4.2.1.51"/>
    </reaction>
</comment>
<dbReference type="SUPFAM" id="SSF53850">
    <property type="entry name" value="Periplasmic binding protein-like II"/>
    <property type="match status" value="1"/>
</dbReference>
<evidence type="ECO:0000256" key="10">
    <source>
        <dbReference type="ARBA" id="ARBA00022605"/>
    </source>
</evidence>
<accession>A0A1U7NQ10</accession>
<sequence>MNQLEKARAKIDSIDRELARLYEERMKTLQDVAAYKQAHGLAVVDTSREEAIVQKNRKFITDPAFMDSYERVLRFMISESCDYQRALLAKGKVGYAGIEGAFSHMVAKRLFHDHTLVAYSNFEDVFQALVDKKIEFGVIPFENTNSGLVGEVLDALLKYPVFIEQVWDQKIEQCLLGIEGATLKDIEWVYSKDQALNQSREFIQSLNAQPVAYPNTALAAQYVAMQRDKTKAAIGAKENAALYNLNILASRIEENSENTTRFLVISRERNQEGDRFAMCVTFKNEVGALGKVIEEISRQHLNMCSIQSRPLKGHPFEYFFFIEIEGNVDQRALDAIRSVCDQTKVLGSYTMRKENNE</sequence>
<dbReference type="Gene3D" id="3.30.70.260">
    <property type="match status" value="1"/>
</dbReference>
<keyword evidence="9" id="KW-0963">Cytoplasm</keyword>
<dbReference type="PIRSF" id="PIRSF001500">
    <property type="entry name" value="Chor_mut_pdt_Ppr"/>
    <property type="match status" value="1"/>
</dbReference>
<evidence type="ECO:0000256" key="16">
    <source>
        <dbReference type="ARBA" id="ARBA00031175"/>
    </source>
</evidence>
<evidence type="ECO:0000256" key="12">
    <source>
        <dbReference type="ARBA" id="ARBA00023222"/>
    </source>
</evidence>
<evidence type="ECO:0000256" key="5">
    <source>
        <dbReference type="ARBA" id="ARBA00004817"/>
    </source>
</evidence>
<dbReference type="InterPro" id="IPR045865">
    <property type="entry name" value="ACT-like_dom_sf"/>
</dbReference>
<feature type="binding site" evidence="19">
    <location>
        <position position="36"/>
    </location>
    <ligand>
        <name>substrate</name>
    </ligand>
</feature>
<dbReference type="PROSITE" id="PS51168">
    <property type="entry name" value="CHORISMATE_MUT_2"/>
    <property type="match status" value="1"/>
</dbReference>
<dbReference type="PANTHER" id="PTHR21022">
    <property type="entry name" value="PREPHENATE DEHYDRATASE P PROTEIN"/>
    <property type="match status" value="1"/>
</dbReference>
<dbReference type="InterPro" id="IPR002912">
    <property type="entry name" value="ACT_dom"/>
</dbReference>
<comment type="function">
    <text evidence="2">Catalyzes the Claisen rearrangement of chorismate to prephenate and the decarboxylation/dehydration of prephenate to phenylpyruvate.</text>
</comment>
<evidence type="ECO:0000256" key="14">
    <source>
        <dbReference type="ARBA" id="ARBA00023239"/>
    </source>
</evidence>
<dbReference type="CDD" id="cd04905">
    <property type="entry name" value="ACT_CM-PDT"/>
    <property type="match status" value="1"/>
</dbReference>
<dbReference type="RefSeq" id="WP_076340697.1">
    <property type="nucleotide sequence ID" value="NZ_CAPDDE010000016.1"/>
</dbReference>
<dbReference type="InterPro" id="IPR008242">
    <property type="entry name" value="Chor_mutase/pphenate_deHydtase"/>
</dbReference>
<dbReference type="GO" id="GO:0009094">
    <property type="term" value="P:L-phenylalanine biosynthetic process"/>
    <property type="evidence" value="ECO:0007669"/>
    <property type="project" value="UniProtKB-UniPathway"/>
</dbReference>
<dbReference type="CDD" id="cd13631">
    <property type="entry name" value="PBP2_Ct-PDT_like"/>
    <property type="match status" value="1"/>
</dbReference>
<keyword evidence="14" id="KW-0456">Lyase</keyword>
<evidence type="ECO:0000256" key="2">
    <source>
        <dbReference type="ARBA" id="ARBA00002364"/>
    </source>
</evidence>
<evidence type="ECO:0000313" key="25">
    <source>
        <dbReference type="Proteomes" id="UP000186705"/>
    </source>
</evidence>
<dbReference type="UniPathway" id="UPA00120">
    <property type="reaction ID" value="UER00203"/>
</dbReference>
<organism evidence="24 25">
    <name type="scientific">Dubosiella newyorkensis</name>
    <dbReference type="NCBI Taxonomy" id="1862672"/>
    <lineage>
        <taxon>Bacteria</taxon>
        <taxon>Bacillati</taxon>
        <taxon>Bacillota</taxon>
        <taxon>Erysipelotrichia</taxon>
        <taxon>Erysipelotrichales</taxon>
        <taxon>Erysipelotrichaceae</taxon>
        <taxon>Dubosiella</taxon>
    </lineage>
</organism>
<dbReference type="GO" id="GO:0046417">
    <property type="term" value="P:chorismate metabolic process"/>
    <property type="evidence" value="ECO:0007669"/>
    <property type="project" value="InterPro"/>
</dbReference>
<keyword evidence="11" id="KW-0057">Aromatic amino acid biosynthesis</keyword>
<evidence type="ECO:0000259" key="21">
    <source>
        <dbReference type="PROSITE" id="PS51168"/>
    </source>
</evidence>
<name>A0A1U7NQ10_9FIRM</name>
<evidence type="ECO:0000256" key="20">
    <source>
        <dbReference type="PIRSR" id="PIRSR001500-2"/>
    </source>
</evidence>
<evidence type="ECO:0000256" key="3">
    <source>
        <dbReference type="ARBA" id="ARBA00004496"/>
    </source>
</evidence>
<evidence type="ECO:0000256" key="19">
    <source>
        <dbReference type="PIRSR" id="PIRSR001500-1"/>
    </source>
</evidence>
<feature type="domain" description="ACT" evidence="23">
    <location>
        <begin position="277"/>
        <end position="350"/>
    </location>
</feature>
<feature type="binding site" evidence="19">
    <location>
        <position position="8"/>
    </location>
    <ligand>
        <name>substrate</name>
    </ligand>
</feature>